<sequence length="105" mass="12619">MRICEKLCRMRFLESLHVPWLYSVFLGRKLGQNAARNRPQRFLLSLQIAQFTRTRRPRVHVIQRFFLVTRARHPRVRVIRADSNPRVRVRHAHASLQFSPFRAFA</sequence>
<protein>
    <submittedName>
        <fullName evidence="1">Uncharacterized protein</fullName>
    </submittedName>
</protein>
<name>A0A6B9V836_ARAHY</name>
<evidence type="ECO:0000313" key="1">
    <source>
        <dbReference type="EMBL" id="QHN77124.1"/>
    </source>
</evidence>
<dbReference type="EMBL" id="CP031001">
    <property type="protein sequence ID" value="QHN77124.1"/>
    <property type="molecule type" value="Genomic_DNA"/>
</dbReference>
<dbReference type="AlphaFoldDB" id="A0A6B9V836"/>
<evidence type="ECO:0000313" key="2">
    <source>
        <dbReference type="Proteomes" id="UP000464620"/>
    </source>
</evidence>
<reference evidence="1 2" key="1">
    <citation type="submission" date="2020-01" db="EMBL/GenBank/DDBJ databases">
        <title>Genome sequence of Arachis hypogaea, cultivar Shitouqi.</title>
        <authorList>
            <person name="Zhuang W."/>
            <person name="Chen H."/>
            <person name="Varshney R."/>
            <person name="Wang D."/>
            <person name="Ming R."/>
        </authorList>
    </citation>
    <scope>NUCLEOTIDE SEQUENCE [LARGE SCALE GENOMIC DNA]</scope>
    <source>
        <tissue evidence="1">Young leaf</tissue>
    </source>
</reference>
<dbReference type="Proteomes" id="UP000464620">
    <property type="component" value="Chromosome B09"/>
</dbReference>
<accession>A0A6B9V836</accession>
<gene>
    <name evidence="1" type="ORF">DS421_19g649930</name>
</gene>
<organism evidence="1 2">
    <name type="scientific">Arachis hypogaea</name>
    <name type="common">Peanut</name>
    <dbReference type="NCBI Taxonomy" id="3818"/>
    <lineage>
        <taxon>Eukaryota</taxon>
        <taxon>Viridiplantae</taxon>
        <taxon>Streptophyta</taxon>
        <taxon>Embryophyta</taxon>
        <taxon>Tracheophyta</taxon>
        <taxon>Spermatophyta</taxon>
        <taxon>Magnoliopsida</taxon>
        <taxon>eudicotyledons</taxon>
        <taxon>Gunneridae</taxon>
        <taxon>Pentapetalae</taxon>
        <taxon>rosids</taxon>
        <taxon>fabids</taxon>
        <taxon>Fabales</taxon>
        <taxon>Fabaceae</taxon>
        <taxon>Papilionoideae</taxon>
        <taxon>50 kb inversion clade</taxon>
        <taxon>dalbergioids sensu lato</taxon>
        <taxon>Dalbergieae</taxon>
        <taxon>Pterocarpus clade</taxon>
        <taxon>Arachis</taxon>
    </lineage>
</organism>
<proteinExistence type="predicted"/>